<reference evidence="2" key="1">
    <citation type="journal article" date="2018" name="Genome Biol. Evol.">
        <title>Genomics and development of Lentinus tigrinus, a white-rot wood-decaying mushroom with dimorphic fruiting bodies.</title>
        <authorList>
            <person name="Wu B."/>
            <person name="Xu Z."/>
            <person name="Knudson A."/>
            <person name="Carlson A."/>
            <person name="Chen N."/>
            <person name="Kovaka S."/>
            <person name="LaButti K."/>
            <person name="Lipzen A."/>
            <person name="Pennachio C."/>
            <person name="Riley R."/>
            <person name="Schakwitz W."/>
            <person name="Umezawa K."/>
            <person name="Ohm R.A."/>
            <person name="Grigoriev I.V."/>
            <person name="Nagy L.G."/>
            <person name="Gibbons J."/>
            <person name="Hibbett D."/>
        </authorList>
    </citation>
    <scope>NUCLEOTIDE SEQUENCE [LARGE SCALE GENOMIC DNA]</scope>
    <source>
        <strain evidence="2">ALCF2SS1-6</strain>
    </source>
</reference>
<accession>A0A5C2SEA9</accession>
<sequence length="55" mass="6114">MSDFCTSECVGNREGARQSGNRTSRPSFGTTWHTRTTMPRAAFALPSHFLQSAHK</sequence>
<evidence type="ECO:0000313" key="3">
    <source>
        <dbReference type="Proteomes" id="UP000313359"/>
    </source>
</evidence>
<evidence type="ECO:0000256" key="1">
    <source>
        <dbReference type="SAM" id="MobiDB-lite"/>
    </source>
</evidence>
<dbReference type="Proteomes" id="UP000313359">
    <property type="component" value="Unassembled WGS sequence"/>
</dbReference>
<organism evidence="2 3">
    <name type="scientific">Lentinus tigrinus ALCF2SS1-6</name>
    <dbReference type="NCBI Taxonomy" id="1328759"/>
    <lineage>
        <taxon>Eukaryota</taxon>
        <taxon>Fungi</taxon>
        <taxon>Dikarya</taxon>
        <taxon>Basidiomycota</taxon>
        <taxon>Agaricomycotina</taxon>
        <taxon>Agaricomycetes</taxon>
        <taxon>Polyporales</taxon>
        <taxon>Polyporaceae</taxon>
        <taxon>Lentinus</taxon>
    </lineage>
</organism>
<keyword evidence="3" id="KW-1185">Reference proteome</keyword>
<dbReference type="EMBL" id="ML122261">
    <property type="protein sequence ID" value="RPD61534.1"/>
    <property type="molecule type" value="Genomic_DNA"/>
</dbReference>
<evidence type="ECO:0000313" key="2">
    <source>
        <dbReference type="EMBL" id="RPD61534.1"/>
    </source>
</evidence>
<proteinExistence type="predicted"/>
<name>A0A5C2SEA9_9APHY</name>
<dbReference type="AlphaFoldDB" id="A0A5C2SEA9"/>
<gene>
    <name evidence="2" type="ORF">L227DRAFT_574037</name>
</gene>
<protein>
    <submittedName>
        <fullName evidence="2">Uncharacterized protein</fullName>
    </submittedName>
</protein>
<feature type="region of interest" description="Disordered" evidence="1">
    <location>
        <begin position="1"/>
        <end position="35"/>
    </location>
</feature>
<feature type="compositionally biased region" description="Polar residues" evidence="1">
    <location>
        <begin position="18"/>
        <end position="35"/>
    </location>
</feature>